<dbReference type="SUPFAM" id="SSF53167">
    <property type="entry name" value="Purine and uridine phosphorylases"/>
    <property type="match status" value="1"/>
</dbReference>
<dbReference type="Pfam" id="PF22939">
    <property type="entry name" value="WHD_GPIID"/>
    <property type="match status" value="1"/>
</dbReference>
<dbReference type="Gene3D" id="1.25.40.20">
    <property type="entry name" value="Ankyrin repeat-containing domain"/>
    <property type="match status" value="4"/>
</dbReference>
<dbReference type="OrthoDB" id="1577640at2759"/>
<dbReference type="PANTHER" id="PTHR46082">
    <property type="entry name" value="ATP/GTP-BINDING PROTEIN-RELATED"/>
    <property type="match status" value="1"/>
</dbReference>
<dbReference type="InterPro" id="IPR035994">
    <property type="entry name" value="Nucleoside_phosphorylase_sf"/>
</dbReference>
<gene>
    <name evidence="5" type="ORF">GOMPHAMPRED_000785</name>
</gene>
<evidence type="ECO:0000313" key="5">
    <source>
        <dbReference type="EMBL" id="CAF9915529.1"/>
    </source>
</evidence>
<dbReference type="GO" id="GO:0003824">
    <property type="term" value="F:catalytic activity"/>
    <property type="evidence" value="ECO:0007669"/>
    <property type="project" value="InterPro"/>
</dbReference>
<dbReference type="Gene3D" id="3.40.50.300">
    <property type="entry name" value="P-loop containing nucleotide triphosphate hydrolases"/>
    <property type="match status" value="1"/>
</dbReference>
<keyword evidence="2" id="KW-0040">ANK repeat</keyword>
<evidence type="ECO:0000259" key="3">
    <source>
        <dbReference type="Pfam" id="PF22939"/>
    </source>
</evidence>
<keyword evidence="6" id="KW-1185">Reference proteome</keyword>
<reference evidence="5" key="1">
    <citation type="submission" date="2021-03" db="EMBL/GenBank/DDBJ databases">
        <authorList>
            <person name="Tagirdzhanova G."/>
        </authorList>
    </citation>
    <scope>NUCLEOTIDE SEQUENCE</scope>
</reference>
<dbReference type="PANTHER" id="PTHR46082:SF11">
    <property type="entry name" value="AAA+ ATPASE DOMAIN-CONTAINING PROTEIN-RELATED"/>
    <property type="match status" value="1"/>
</dbReference>
<evidence type="ECO:0000259" key="4">
    <source>
        <dbReference type="Pfam" id="PF24883"/>
    </source>
</evidence>
<dbReference type="Proteomes" id="UP000664169">
    <property type="component" value="Unassembled WGS sequence"/>
</dbReference>
<feature type="domain" description="GPI inositol-deacylase winged helix" evidence="3">
    <location>
        <begin position="647"/>
        <end position="724"/>
    </location>
</feature>
<dbReference type="Pfam" id="PF12796">
    <property type="entry name" value="Ank_2"/>
    <property type="match status" value="4"/>
</dbReference>
<accession>A0A8H3EZU5</accession>
<dbReference type="SMART" id="SM00248">
    <property type="entry name" value="ANK"/>
    <property type="match status" value="10"/>
</dbReference>
<feature type="repeat" description="ANK" evidence="2">
    <location>
        <begin position="1358"/>
        <end position="1390"/>
    </location>
</feature>
<evidence type="ECO:0000313" key="6">
    <source>
        <dbReference type="Proteomes" id="UP000664169"/>
    </source>
</evidence>
<sequence>MTESARCFRYEDYTVGWISAIPLELGAAIEMLDQRHYDLPQTPNSSTIYTLGSIGPHNVVMACLSAGQLGIGLAATIATEMRTTFPCLRFGLLVGVGGGVPSTANIRLGDVVVSQPRAGREGVVQYDFGKNTTSGFHRTKHLNAPPDILLNALSNYQARNLDTDGDLVSHRFKPKTAYTGLQNGMTCEGCDRANLSTSPDRDDRCIMVHYGTIASGNQVIKSGAIRDQLSSELGGIHCFEMEGAGIMNTFPSLVVRSICDYADSHKNKDWQRFAALAAAAYSKEFLAIVPPIHLSLMSETANPVQSLKKYMFSRSSTEFTTNSTNPQSWWSDYAELVKYEFTIQSISDYHPLRIYREFARSRCPGTTQWVLHHETYLRWRAVEGSSCLWLTGKIGSGKTLVTSTVIEQLLQEEEGDDGVVLHYFYRHSHKADLNAIAFLKSCIKQMLTHLESTSQSCPPAIDSYLRHHCGPNKNHTHLEEVIENAFTPLTSAIDRITLVVDGLDECDNKEAQKVLKIARGFMKEPGRKAFISGRASLDIVNSVPGSSCIRISEEDAASDISGYIRWKLEEKMLERRIVDDLEVLTEIETILLENAEQMILWVKLQIENIWEDCSGDADIRAALKNLPRDLTETYNRCLKRISDNRGVHSRGYAAKILPWILEAVQPLTMTQLRQALAIDPDTGNIRHGMMPSVQDTLRSCANLVIQNTNEQVVLAHHSVYQYLKDRIQVQRQEATSIPADDPETPTLFTTITLARICIEHLLSENYTLAVQQVKNGSTLRLESSEIVRLTAAIPWSIRSFLPQPKPIQVTLPPMQPKSLKIPALPDFFHYAREQWPELTRDWETSSIHCTKFADLALKPNLTWRLHPWKPLGQSLDSHYFGLLGWSIVNRHKSLFQLLFVNPDTMLREDLYAAPFHLYDNLNCVLLAARSNTPWVFDHIPWTALNTLLKSQDHNGWTALHYAVNLGSISLVITLTKLIQSLDVSIIEQGVSALEMAVANGDGEIVAILLRIPGFSSSEVLSKAITTAIRNGHAFLLDGELNILKVMTVRVPIIKTAVLDAAANGHSDVIKSICRTFKAAPRLRPFWREWWTAIALAAIHSRQRVIFDAMMEQRLEFTNESFEMMLTLLTEKTVGTNDSVEYQCWLTMAEKLSWAVNLSPWTPLVPPDLLHFAIKKNRPDQVEMLLERGINPRLIFANGETALGVAFSAKQDDIVQILLQHQDWGEVEAIDVLSAVDTPGTTALILAACCGNVEAVEKLCKCFTQALLLRYINRRDNNGETAFFHACVHGHFNCTKVLPSYGAEASRLDSNGRTALHAMLGTSGASFRYNQTYSVKHYSSGLKDLINSKQVNVDMCDASGATALHAAILGKGQATVGMLLSYGAKVNIQNYKGETPIHLAAKSGPGDSFSELPYIKLQPFLSKSKREFLEIQDEIGNTALHNAVIVDRLYTVESLIAAGANPYTSNKAGVTPFALSLSRPKGCPIREFFLTLGLQPGLENVAVPTEVVLSQLAST</sequence>
<dbReference type="Gene3D" id="3.40.50.1580">
    <property type="entry name" value="Nucleoside phosphorylase domain"/>
    <property type="match status" value="1"/>
</dbReference>
<evidence type="ECO:0000256" key="2">
    <source>
        <dbReference type="PROSITE-ProRule" id="PRU00023"/>
    </source>
</evidence>
<dbReference type="InterPro" id="IPR054471">
    <property type="entry name" value="GPIID_WHD"/>
</dbReference>
<dbReference type="PROSITE" id="PS50088">
    <property type="entry name" value="ANK_REPEAT"/>
    <property type="match status" value="2"/>
</dbReference>
<dbReference type="GO" id="GO:0009116">
    <property type="term" value="P:nucleoside metabolic process"/>
    <property type="evidence" value="ECO:0007669"/>
    <property type="project" value="InterPro"/>
</dbReference>
<keyword evidence="1" id="KW-0677">Repeat</keyword>
<comment type="caution">
    <text evidence="5">The sequence shown here is derived from an EMBL/GenBank/DDBJ whole genome shotgun (WGS) entry which is preliminary data.</text>
</comment>
<organism evidence="5 6">
    <name type="scientific">Gomphillus americanus</name>
    <dbReference type="NCBI Taxonomy" id="1940652"/>
    <lineage>
        <taxon>Eukaryota</taxon>
        <taxon>Fungi</taxon>
        <taxon>Dikarya</taxon>
        <taxon>Ascomycota</taxon>
        <taxon>Pezizomycotina</taxon>
        <taxon>Lecanoromycetes</taxon>
        <taxon>OSLEUM clade</taxon>
        <taxon>Ostropomycetidae</taxon>
        <taxon>Ostropales</taxon>
        <taxon>Graphidaceae</taxon>
        <taxon>Gomphilloideae</taxon>
        <taxon>Gomphillus</taxon>
    </lineage>
</organism>
<dbReference type="InterPro" id="IPR002110">
    <property type="entry name" value="Ankyrin_rpt"/>
</dbReference>
<dbReference type="Pfam" id="PF24883">
    <property type="entry name" value="NPHP3_N"/>
    <property type="match status" value="1"/>
</dbReference>
<dbReference type="InterPro" id="IPR056884">
    <property type="entry name" value="NPHP3-like_N"/>
</dbReference>
<name>A0A8H3EZU5_9LECA</name>
<feature type="repeat" description="ANK" evidence="2">
    <location>
        <begin position="1434"/>
        <end position="1466"/>
    </location>
</feature>
<dbReference type="InterPro" id="IPR027417">
    <property type="entry name" value="P-loop_NTPase"/>
</dbReference>
<dbReference type="InterPro" id="IPR036770">
    <property type="entry name" value="Ankyrin_rpt-contain_sf"/>
</dbReference>
<evidence type="ECO:0000256" key="1">
    <source>
        <dbReference type="ARBA" id="ARBA00022737"/>
    </source>
</evidence>
<dbReference type="EMBL" id="CAJPDQ010000010">
    <property type="protein sequence ID" value="CAF9915529.1"/>
    <property type="molecule type" value="Genomic_DNA"/>
</dbReference>
<proteinExistence type="predicted"/>
<feature type="domain" description="Nephrocystin 3-like N-terminal" evidence="4">
    <location>
        <begin position="365"/>
        <end position="524"/>
    </location>
</feature>
<dbReference type="InterPro" id="IPR053137">
    <property type="entry name" value="NLR-like"/>
</dbReference>
<protein>
    <submittedName>
        <fullName evidence="5">Uncharacterized protein</fullName>
    </submittedName>
</protein>
<dbReference type="SUPFAM" id="SSF48403">
    <property type="entry name" value="Ankyrin repeat"/>
    <property type="match status" value="2"/>
</dbReference>
<dbReference type="PROSITE" id="PS50297">
    <property type="entry name" value="ANK_REP_REGION"/>
    <property type="match status" value="1"/>
</dbReference>